<comment type="caution">
    <text evidence="1">The sequence shown here is derived from an EMBL/GenBank/DDBJ whole genome shotgun (WGS) entry which is preliminary data.</text>
</comment>
<sequence length="242" mass="27954">MRAMDKIKVIEADAYLTIEDTNVLSTDEMMQLVKHELSEKLLNQYKNITVLVHSNFPEQVEQSLIQRGFYFHDETLFVQKKLQNEEITFDSAITLSSLHHVSLDTFKETWLEVMSGSLNAPSSLHMNEQMMGVKKELGEAYKHSCLLAYEQEKIIGIVMPHIEPGTMNEGRLFYFGLIPSERGKGKSRKLHQRALGILQQDFQARYYIGATSVHNKPMVNTFIWNGCEIMESYKVYKRVRGN</sequence>
<reference evidence="1" key="1">
    <citation type="submission" date="2019-11" db="EMBL/GenBank/DDBJ databases">
        <title>Genome sequences of 17 halophilic strains isolated from different environments.</title>
        <authorList>
            <person name="Furrow R.E."/>
        </authorList>
    </citation>
    <scope>NUCLEOTIDE SEQUENCE</scope>
    <source>
        <strain evidence="1">22510_22_Filter</strain>
    </source>
</reference>
<gene>
    <name evidence="1" type="ORF">GLW08_20850</name>
</gene>
<accession>A0ACC7VM05</accession>
<organism evidence="1 2">
    <name type="scientific">Pontibacillus yanchengensis</name>
    <dbReference type="NCBI Taxonomy" id="462910"/>
    <lineage>
        <taxon>Bacteria</taxon>
        <taxon>Bacillati</taxon>
        <taxon>Bacillota</taxon>
        <taxon>Bacilli</taxon>
        <taxon>Bacillales</taxon>
        <taxon>Bacillaceae</taxon>
        <taxon>Pontibacillus</taxon>
    </lineage>
</organism>
<keyword evidence="2" id="KW-1185">Reference proteome</keyword>
<evidence type="ECO:0000313" key="2">
    <source>
        <dbReference type="Proteomes" id="UP000466692"/>
    </source>
</evidence>
<protein>
    <submittedName>
        <fullName evidence="1">Uncharacterized protein</fullName>
    </submittedName>
</protein>
<proteinExistence type="predicted"/>
<evidence type="ECO:0000313" key="1">
    <source>
        <dbReference type="EMBL" id="MYL55755.1"/>
    </source>
</evidence>
<dbReference type="Proteomes" id="UP000466692">
    <property type="component" value="Unassembled WGS sequence"/>
</dbReference>
<name>A0ACC7VM05_9BACI</name>
<dbReference type="EMBL" id="WMEU01000013">
    <property type="protein sequence ID" value="MYL55755.1"/>
    <property type="molecule type" value="Genomic_DNA"/>
</dbReference>